<dbReference type="Proteomes" id="UP000011087">
    <property type="component" value="Unassembled WGS sequence"/>
</dbReference>
<dbReference type="EMBL" id="JH992971">
    <property type="protein sequence ID" value="EKX53081.1"/>
    <property type="molecule type" value="Genomic_DNA"/>
</dbReference>
<dbReference type="SUPFAM" id="SSF51905">
    <property type="entry name" value="FAD/NAD(P)-binding domain"/>
    <property type="match status" value="2"/>
</dbReference>
<comment type="similarity">
    <text evidence="1">Belongs to the FMO family.</text>
</comment>
<gene>
    <name evidence="6" type="ORF">GUITHDRAFT_101526</name>
</gene>
<evidence type="ECO:0000256" key="3">
    <source>
        <dbReference type="ARBA" id="ARBA00022827"/>
    </source>
</evidence>
<dbReference type="GO" id="GO:0050661">
    <property type="term" value="F:NADP binding"/>
    <property type="evidence" value="ECO:0007669"/>
    <property type="project" value="InterPro"/>
</dbReference>
<reference evidence="6 8" key="1">
    <citation type="journal article" date="2012" name="Nature">
        <title>Algal genomes reveal evolutionary mosaicism and the fate of nucleomorphs.</title>
        <authorList>
            <consortium name="DOE Joint Genome Institute"/>
            <person name="Curtis B.A."/>
            <person name="Tanifuji G."/>
            <person name="Burki F."/>
            <person name="Gruber A."/>
            <person name="Irimia M."/>
            <person name="Maruyama S."/>
            <person name="Arias M.C."/>
            <person name="Ball S.G."/>
            <person name="Gile G.H."/>
            <person name="Hirakawa Y."/>
            <person name="Hopkins J.F."/>
            <person name="Kuo A."/>
            <person name="Rensing S.A."/>
            <person name="Schmutz J."/>
            <person name="Symeonidi A."/>
            <person name="Elias M."/>
            <person name="Eveleigh R.J."/>
            <person name="Herman E.K."/>
            <person name="Klute M.J."/>
            <person name="Nakayama T."/>
            <person name="Obornik M."/>
            <person name="Reyes-Prieto A."/>
            <person name="Armbrust E.V."/>
            <person name="Aves S.J."/>
            <person name="Beiko R.G."/>
            <person name="Coutinho P."/>
            <person name="Dacks J.B."/>
            <person name="Durnford D.G."/>
            <person name="Fast N.M."/>
            <person name="Green B.R."/>
            <person name="Grisdale C.J."/>
            <person name="Hempel F."/>
            <person name="Henrissat B."/>
            <person name="Hoppner M.P."/>
            <person name="Ishida K."/>
            <person name="Kim E."/>
            <person name="Koreny L."/>
            <person name="Kroth P.G."/>
            <person name="Liu Y."/>
            <person name="Malik S.B."/>
            <person name="Maier U.G."/>
            <person name="McRose D."/>
            <person name="Mock T."/>
            <person name="Neilson J.A."/>
            <person name="Onodera N.T."/>
            <person name="Poole A.M."/>
            <person name="Pritham E.J."/>
            <person name="Richards T.A."/>
            <person name="Rocap G."/>
            <person name="Roy S.W."/>
            <person name="Sarai C."/>
            <person name="Schaack S."/>
            <person name="Shirato S."/>
            <person name="Slamovits C.H."/>
            <person name="Spencer D.F."/>
            <person name="Suzuki S."/>
            <person name="Worden A.Z."/>
            <person name="Zauner S."/>
            <person name="Barry K."/>
            <person name="Bell C."/>
            <person name="Bharti A.K."/>
            <person name="Crow J.A."/>
            <person name="Grimwood J."/>
            <person name="Kramer R."/>
            <person name="Lindquist E."/>
            <person name="Lucas S."/>
            <person name="Salamov A."/>
            <person name="McFadden G.I."/>
            <person name="Lane C.E."/>
            <person name="Keeling P.J."/>
            <person name="Gray M.W."/>
            <person name="Grigoriev I.V."/>
            <person name="Archibald J.M."/>
        </authorList>
    </citation>
    <scope>NUCLEOTIDE SEQUENCE</scope>
    <source>
        <strain evidence="6 8">CCMP2712</strain>
    </source>
</reference>
<evidence type="ECO:0000313" key="6">
    <source>
        <dbReference type="EMBL" id="EKX53081.1"/>
    </source>
</evidence>
<dbReference type="PRINTS" id="PR00370">
    <property type="entry name" value="FMOXYGENASE"/>
</dbReference>
<accession>L1JWW8</accession>
<dbReference type="RefSeq" id="XP_005840061.1">
    <property type="nucleotide sequence ID" value="XM_005840004.1"/>
</dbReference>
<keyword evidence="8" id="KW-1185">Reference proteome</keyword>
<dbReference type="OrthoDB" id="66881at2759"/>
<dbReference type="Pfam" id="PF00743">
    <property type="entry name" value="FMO-like"/>
    <property type="match status" value="2"/>
</dbReference>
<dbReference type="InterPro" id="IPR000960">
    <property type="entry name" value="Flavin_mOase"/>
</dbReference>
<evidence type="ECO:0000313" key="7">
    <source>
        <dbReference type="EnsemblProtists" id="EKX53081"/>
    </source>
</evidence>
<keyword evidence="3" id="KW-0274">FAD</keyword>
<dbReference type="EnsemblProtists" id="EKX53081">
    <property type="protein sequence ID" value="EKX53081"/>
    <property type="gene ID" value="GUITHDRAFT_101526"/>
</dbReference>
<dbReference type="InterPro" id="IPR050346">
    <property type="entry name" value="FMO-like"/>
</dbReference>
<evidence type="ECO:0000256" key="2">
    <source>
        <dbReference type="ARBA" id="ARBA00022630"/>
    </source>
</evidence>
<dbReference type="Gene3D" id="3.50.50.60">
    <property type="entry name" value="FAD/NAD(P)-binding domain"/>
    <property type="match status" value="2"/>
</dbReference>
<dbReference type="InterPro" id="IPR020946">
    <property type="entry name" value="Flavin_mOase-like"/>
</dbReference>
<name>L1JWW8_GUITC</name>
<dbReference type="HOGENOM" id="CLU_006909_9_4_1"/>
<evidence type="ECO:0008006" key="9">
    <source>
        <dbReference type="Google" id="ProtNLM"/>
    </source>
</evidence>
<dbReference type="GO" id="GO:0050660">
    <property type="term" value="F:flavin adenine dinucleotide binding"/>
    <property type="evidence" value="ECO:0007669"/>
    <property type="project" value="InterPro"/>
</dbReference>
<dbReference type="eggNOG" id="KOG1399">
    <property type="taxonomic scope" value="Eukaryota"/>
</dbReference>
<keyword evidence="4" id="KW-0521">NADP</keyword>
<dbReference type="GO" id="GO:0004499">
    <property type="term" value="F:N,N-dimethylaniline monooxygenase activity"/>
    <property type="evidence" value="ECO:0007669"/>
    <property type="project" value="InterPro"/>
</dbReference>
<dbReference type="PANTHER" id="PTHR23023">
    <property type="entry name" value="DIMETHYLANILINE MONOOXYGENASE"/>
    <property type="match status" value="1"/>
</dbReference>
<dbReference type="STRING" id="905079.L1JWW8"/>
<sequence>MVLFFSTSGSKVKKIGIVGAGVAGLQVARSLKERGFDCVLFDKAPDVGGLWRENYTGFGIQVQRKLFEFPDFPASYGDYASGPEIQEYIKSFAIKHDILSKTRLNTTVEKIARRPDGERGWELTVKTPTGNQEKHTFDYTVICQGMYSTTPNRIHYENEGQFAGKILHSSEYLSPSISEGKKVVVVGSGKSAIDIAMNAGEVGNRSTLLFRNAHWGTPRLIAGLIPVRFVFASRFGQALVSWYKGAWPSQGAAIKIAHQILSPVISGAFRVVEAIFAFQFNHKGKWKPSMDFVKDFYGYAQIHCPTFTNMVSAGKVQTVQGEIQRFTQDGVILKDGSKLEADVVVLGTGFLKKYAFFDAAMVKQLGVEEDGLYLYRHILPSHVPDMAFVGAESASLSNITTFAIQSEWLARLLNGELKQPEPSVMADEINKIKEWKRSWMPFTTSRAGIILAHWIHYHDELLKDMKIPHRRKGTNYLAEVFAPYEPSDYRDVLTTSVKSA</sequence>
<evidence type="ECO:0000256" key="1">
    <source>
        <dbReference type="ARBA" id="ARBA00009183"/>
    </source>
</evidence>
<proteinExistence type="inferred from homology"/>
<dbReference type="PaxDb" id="55529-EKX53081"/>
<organism evidence="6">
    <name type="scientific">Guillardia theta (strain CCMP2712)</name>
    <name type="common">Cryptophyte</name>
    <dbReference type="NCBI Taxonomy" id="905079"/>
    <lineage>
        <taxon>Eukaryota</taxon>
        <taxon>Cryptophyceae</taxon>
        <taxon>Pyrenomonadales</taxon>
        <taxon>Geminigeraceae</taxon>
        <taxon>Guillardia</taxon>
    </lineage>
</organism>
<dbReference type="GeneID" id="17309478"/>
<keyword evidence="5" id="KW-0560">Oxidoreductase</keyword>
<dbReference type="OMA" id="PEWPKGP"/>
<protein>
    <recommendedName>
        <fullName evidence="9">Flavin-containing monooxygenase</fullName>
    </recommendedName>
</protein>
<dbReference type="AlphaFoldDB" id="L1JWW8"/>
<evidence type="ECO:0000256" key="4">
    <source>
        <dbReference type="ARBA" id="ARBA00022857"/>
    </source>
</evidence>
<reference evidence="7" key="3">
    <citation type="submission" date="2016-03" db="UniProtKB">
        <authorList>
            <consortium name="EnsemblProtists"/>
        </authorList>
    </citation>
    <scope>IDENTIFICATION</scope>
</reference>
<dbReference type="PIRSF" id="PIRSF000332">
    <property type="entry name" value="FMO"/>
    <property type="match status" value="1"/>
</dbReference>
<evidence type="ECO:0000256" key="5">
    <source>
        <dbReference type="ARBA" id="ARBA00023002"/>
    </source>
</evidence>
<dbReference type="InterPro" id="IPR036188">
    <property type="entry name" value="FAD/NAD-bd_sf"/>
</dbReference>
<evidence type="ECO:0000313" key="8">
    <source>
        <dbReference type="Proteomes" id="UP000011087"/>
    </source>
</evidence>
<reference evidence="8" key="2">
    <citation type="submission" date="2012-11" db="EMBL/GenBank/DDBJ databases">
        <authorList>
            <person name="Kuo A."/>
            <person name="Curtis B.A."/>
            <person name="Tanifuji G."/>
            <person name="Burki F."/>
            <person name="Gruber A."/>
            <person name="Irimia M."/>
            <person name="Maruyama S."/>
            <person name="Arias M.C."/>
            <person name="Ball S.G."/>
            <person name="Gile G.H."/>
            <person name="Hirakawa Y."/>
            <person name="Hopkins J.F."/>
            <person name="Rensing S.A."/>
            <person name="Schmutz J."/>
            <person name="Symeonidi A."/>
            <person name="Elias M."/>
            <person name="Eveleigh R.J."/>
            <person name="Herman E.K."/>
            <person name="Klute M.J."/>
            <person name="Nakayama T."/>
            <person name="Obornik M."/>
            <person name="Reyes-Prieto A."/>
            <person name="Armbrust E.V."/>
            <person name="Aves S.J."/>
            <person name="Beiko R.G."/>
            <person name="Coutinho P."/>
            <person name="Dacks J.B."/>
            <person name="Durnford D.G."/>
            <person name="Fast N.M."/>
            <person name="Green B.R."/>
            <person name="Grisdale C."/>
            <person name="Hempe F."/>
            <person name="Henrissat B."/>
            <person name="Hoppner M.P."/>
            <person name="Ishida K.-I."/>
            <person name="Kim E."/>
            <person name="Koreny L."/>
            <person name="Kroth P.G."/>
            <person name="Liu Y."/>
            <person name="Malik S.-B."/>
            <person name="Maier U.G."/>
            <person name="McRose D."/>
            <person name="Mock T."/>
            <person name="Neilson J.A."/>
            <person name="Onodera N.T."/>
            <person name="Poole A.M."/>
            <person name="Pritham E.J."/>
            <person name="Richards T.A."/>
            <person name="Rocap G."/>
            <person name="Roy S.W."/>
            <person name="Sarai C."/>
            <person name="Schaack S."/>
            <person name="Shirato S."/>
            <person name="Slamovits C.H."/>
            <person name="Spencer D.F."/>
            <person name="Suzuki S."/>
            <person name="Worden A.Z."/>
            <person name="Zauner S."/>
            <person name="Barry K."/>
            <person name="Bell C."/>
            <person name="Bharti A.K."/>
            <person name="Crow J.A."/>
            <person name="Grimwood J."/>
            <person name="Kramer R."/>
            <person name="Lindquist E."/>
            <person name="Lucas S."/>
            <person name="Salamov A."/>
            <person name="McFadden G.I."/>
            <person name="Lane C.E."/>
            <person name="Keeling P.J."/>
            <person name="Gray M.W."/>
            <person name="Grigoriev I.V."/>
            <person name="Archibald J.M."/>
        </authorList>
    </citation>
    <scope>NUCLEOTIDE SEQUENCE</scope>
    <source>
        <strain evidence="8">CCMP2712</strain>
    </source>
</reference>
<dbReference type="KEGG" id="gtt:GUITHDRAFT_101526"/>
<keyword evidence="2" id="KW-0285">Flavoprotein</keyword>